<comment type="caution">
    <text evidence="1">The sequence shown here is derived from an EMBL/GenBank/DDBJ whole genome shotgun (WGS) entry which is preliminary data.</text>
</comment>
<organism evidence="1 2">
    <name type="scientific">Streptomyces cinnamoneus</name>
    <name type="common">Streptoverticillium cinnamoneum</name>
    <dbReference type="NCBI Taxonomy" id="53446"/>
    <lineage>
        <taxon>Bacteria</taxon>
        <taxon>Bacillati</taxon>
        <taxon>Actinomycetota</taxon>
        <taxon>Actinomycetes</taxon>
        <taxon>Kitasatosporales</taxon>
        <taxon>Streptomycetaceae</taxon>
        <taxon>Streptomyces</taxon>
        <taxon>Streptomyces cinnamoneus group</taxon>
    </lineage>
</organism>
<dbReference type="RefSeq" id="WP_190113131.1">
    <property type="nucleotide sequence ID" value="NZ_BMVB01000038.1"/>
</dbReference>
<evidence type="ECO:0008006" key="3">
    <source>
        <dbReference type="Google" id="ProtNLM"/>
    </source>
</evidence>
<evidence type="ECO:0000313" key="1">
    <source>
        <dbReference type="EMBL" id="GHC73122.1"/>
    </source>
</evidence>
<evidence type="ECO:0000313" key="2">
    <source>
        <dbReference type="Proteomes" id="UP000646244"/>
    </source>
</evidence>
<proteinExistence type="predicted"/>
<dbReference type="Proteomes" id="UP000646244">
    <property type="component" value="Unassembled WGS sequence"/>
</dbReference>
<reference evidence="1" key="1">
    <citation type="journal article" date="2014" name="Int. J. Syst. Evol. Microbiol.">
        <title>Complete genome sequence of Corynebacterium casei LMG S-19264T (=DSM 44701T), isolated from a smear-ripened cheese.</title>
        <authorList>
            <consortium name="US DOE Joint Genome Institute (JGI-PGF)"/>
            <person name="Walter F."/>
            <person name="Albersmeier A."/>
            <person name="Kalinowski J."/>
            <person name="Ruckert C."/>
        </authorList>
    </citation>
    <scope>NUCLEOTIDE SEQUENCE</scope>
    <source>
        <strain evidence="1">JCM 4633</strain>
    </source>
</reference>
<dbReference type="EMBL" id="BMVB01000038">
    <property type="protein sequence ID" value="GHC73122.1"/>
    <property type="molecule type" value="Genomic_DNA"/>
</dbReference>
<accession>A0A918U048</accession>
<protein>
    <recommendedName>
        <fullName evidence="3">DUF1963 domain-containing protein</fullName>
    </recommendedName>
</protein>
<name>A0A918U048_STRCJ</name>
<sequence>MNPHPAGLAAGPYDAAFLPRCRMALRPARQPAIEPVAKLGGAPCWLSDPTWPIDPASGEPLVFVGQFPVPGSDKRLAYLFLHEDDRIWGGIGAENGDAVLLIQPGGRIPPHAVIGPPGTRGRSLWRWGPDESEVPVEWYIDLVPAPEDEADEAPEEYVGGVADYTHHAQVDAPWQFFFRLTDCGEAEDDPYFLNFGYGYGYAFLSPDGREGRFFWESC</sequence>
<dbReference type="AlphaFoldDB" id="A0A918U048"/>
<reference evidence="1" key="2">
    <citation type="submission" date="2020-09" db="EMBL/GenBank/DDBJ databases">
        <authorList>
            <person name="Sun Q."/>
            <person name="Ohkuma M."/>
        </authorList>
    </citation>
    <scope>NUCLEOTIDE SEQUENCE</scope>
    <source>
        <strain evidence="1">JCM 4633</strain>
    </source>
</reference>
<gene>
    <name evidence="1" type="ORF">GCM10010507_60490</name>
</gene>